<comment type="similarity">
    <text evidence="9">Belongs to the TER reductase family.</text>
</comment>
<dbReference type="EC" id="1.3.1.9" evidence="9"/>
<evidence type="ECO:0000256" key="7">
    <source>
        <dbReference type="ARBA" id="ARBA00023160"/>
    </source>
</evidence>
<evidence type="ECO:0000313" key="13">
    <source>
        <dbReference type="EMBL" id="HIV09152.1"/>
    </source>
</evidence>
<dbReference type="InterPro" id="IPR050048">
    <property type="entry name" value="FabV-like_NADH_b"/>
</dbReference>
<feature type="domain" description="Trans-2-enoyl-CoA reductase-like NAD(P)H binding" evidence="12">
    <location>
        <begin position="4"/>
        <end position="80"/>
    </location>
</feature>
<evidence type="ECO:0000256" key="3">
    <source>
        <dbReference type="ARBA" id="ARBA00022832"/>
    </source>
</evidence>
<sequence>MSEKPKVRGGLCLNVDGEGCKRFVARDIAREQAKAPIQNGPKSVLVLGCSGGYGLASRIAVAFGGPKADTLGVSFERAPTDRKAGSPGWYNNEAFDEAAKAAGLKAVTLSADAFADATRETVAQLAKDNAFAPFDLVVYSLASPMRTDPKTGVLYKSAIKPIGAPHTARTLDIMTCEMKEVTVEPATPEEIEATVKVMGGEDWVIWMDFLRDRGLLAPGCKTVAYSYIGPKCTQDIYRSGTLGRAKENLEAAAKTITQALQPLNGLGVVSVNKALVTRASAVIPAMPPYISCLFKVMKAHGLHEDCLDQIDRLLRDRLYAPDGKMPVDEAGRIRIDDWEMRPEIQAEVDALMAALTPDNVEATTDIAGYRTDFLALHGFEG</sequence>
<organism evidence="13 14">
    <name type="scientific">Candidatus Spyradenecus faecavium</name>
    <dbReference type="NCBI Taxonomy" id="2840947"/>
    <lineage>
        <taxon>Bacteria</taxon>
        <taxon>Pseudomonadati</taxon>
        <taxon>Lentisphaerota</taxon>
        <taxon>Lentisphaeria</taxon>
        <taxon>Lentisphaerales</taxon>
        <taxon>Lentisphaeraceae</taxon>
        <taxon>Lentisphaeraceae incertae sedis</taxon>
        <taxon>Candidatus Spyradenecus</taxon>
    </lineage>
</organism>
<keyword evidence="3 9" id="KW-0276">Fatty acid metabolism</keyword>
<dbReference type="Pfam" id="PF07055">
    <property type="entry name" value="Eno-Rase_FAD_bd"/>
    <property type="match status" value="1"/>
</dbReference>
<gene>
    <name evidence="9" type="primary">fabV</name>
    <name evidence="13" type="ORF">IAC79_03445</name>
</gene>
<dbReference type="Gene3D" id="3.40.50.720">
    <property type="entry name" value="NAD(P)-binding Rossmann-like Domain"/>
    <property type="match status" value="1"/>
</dbReference>
<evidence type="ECO:0000256" key="6">
    <source>
        <dbReference type="ARBA" id="ARBA00023098"/>
    </source>
</evidence>
<feature type="site" description="Plays an important role in discriminating NADH against NADPH" evidence="9">
    <location>
        <position position="76"/>
    </location>
</feature>
<evidence type="ECO:0000313" key="14">
    <source>
        <dbReference type="Proteomes" id="UP000886845"/>
    </source>
</evidence>
<comment type="caution">
    <text evidence="9">Lacks conserved residue(s) required for the propagation of feature annotation.</text>
</comment>
<dbReference type="AlphaFoldDB" id="A0A9D1NM56"/>
<dbReference type="Proteomes" id="UP000886845">
    <property type="component" value="Unassembled WGS sequence"/>
</dbReference>
<keyword evidence="2 9" id="KW-0444">Lipid biosynthesis</keyword>
<keyword evidence="6 9" id="KW-0443">Lipid metabolism</keyword>
<feature type="binding site" evidence="9">
    <location>
        <begin position="112"/>
        <end position="113"/>
    </location>
    <ligand>
        <name>NAD(+)</name>
        <dbReference type="ChEBI" id="CHEBI:57540"/>
    </ligand>
</feature>
<dbReference type="EMBL" id="DVOR01000108">
    <property type="protein sequence ID" value="HIV09152.1"/>
    <property type="molecule type" value="Genomic_DNA"/>
</dbReference>
<comment type="caution">
    <text evidence="13">The sequence shown here is derived from an EMBL/GenBank/DDBJ whole genome shotgun (WGS) entry which is preliminary data.</text>
</comment>
<dbReference type="Pfam" id="PF12241">
    <property type="entry name" value="Enoyl_reductase"/>
    <property type="match status" value="1"/>
</dbReference>
<name>A0A9D1NM56_9BACT</name>
<feature type="binding site" evidence="9">
    <location>
        <begin position="75"/>
        <end position="76"/>
    </location>
    <ligand>
        <name>NAD(+)</name>
        <dbReference type="ChEBI" id="CHEBI:57540"/>
    </ligand>
</feature>
<feature type="domain" description="Trans-2-enoyl-CoA reductase catalytic" evidence="11">
    <location>
        <begin position="83"/>
        <end position="319"/>
    </location>
</feature>
<evidence type="ECO:0000259" key="10">
    <source>
        <dbReference type="Pfam" id="PF07055"/>
    </source>
</evidence>
<dbReference type="NCBIfam" id="NF010177">
    <property type="entry name" value="PRK13656.1"/>
    <property type="match status" value="1"/>
</dbReference>
<reference evidence="13" key="1">
    <citation type="submission" date="2020-10" db="EMBL/GenBank/DDBJ databases">
        <authorList>
            <person name="Gilroy R."/>
        </authorList>
    </citation>
    <scope>NUCLEOTIDE SEQUENCE</scope>
    <source>
        <strain evidence="13">35461</strain>
    </source>
</reference>
<dbReference type="InterPro" id="IPR024910">
    <property type="entry name" value="Enoyl-CoA_Rdtase_cat_dom"/>
</dbReference>
<dbReference type="PANTHER" id="PTHR37480">
    <property type="entry name" value="ENOYL-[ACYL-CARRIER-PROTEIN] REDUCTASE [NADH]"/>
    <property type="match status" value="1"/>
</dbReference>
<reference evidence="13" key="2">
    <citation type="journal article" date="2021" name="PeerJ">
        <title>Extensive microbial diversity within the chicken gut microbiome revealed by metagenomics and culture.</title>
        <authorList>
            <person name="Gilroy R."/>
            <person name="Ravi A."/>
            <person name="Getino M."/>
            <person name="Pursley I."/>
            <person name="Horton D.L."/>
            <person name="Alikhan N.F."/>
            <person name="Baker D."/>
            <person name="Gharbi K."/>
            <person name="Hall N."/>
            <person name="Watson M."/>
            <person name="Adriaenssens E.M."/>
            <person name="Foster-Nyarko E."/>
            <person name="Jarju S."/>
            <person name="Secka A."/>
            <person name="Antonio M."/>
            <person name="Oren A."/>
            <person name="Chaudhuri R.R."/>
            <person name="La Ragione R."/>
            <person name="Hildebrand F."/>
            <person name="Pallen M.J."/>
        </authorList>
    </citation>
    <scope>NUCLEOTIDE SEQUENCE</scope>
    <source>
        <strain evidence="13">35461</strain>
    </source>
</reference>
<keyword evidence="7 9" id="KW-0275">Fatty acid biosynthesis</keyword>
<dbReference type="GO" id="GO:0050343">
    <property type="term" value="F:trans-2-enoyl-CoA reductase (NADH) activity"/>
    <property type="evidence" value="ECO:0007669"/>
    <property type="project" value="UniProtKB-EC"/>
</dbReference>
<dbReference type="PANTHER" id="PTHR37480:SF1">
    <property type="entry name" value="ENOYL-[ACYL-CARRIER-PROTEIN] REDUCTASE [NADH]"/>
    <property type="match status" value="1"/>
</dbReference>
<comment type="function">
    <text evidence="9">Involved in the final reduction of the elongation cycle of fatty acid synthesis (FAS II). Catalyzes the reduction of a carbon-carbon double bond in an enoyl moiety that is covalently linked to an acyl carrier protein (ACP).</text>
</comment>
<evidence type="ECO:0000256" key="9">
    <source>
        <dbReference type="HAMAP-Rule" id="MF_01838"/>
    </source>
</evidence>
<feature type="binding site" evidence="9">
    <location>
        <position position="227"/>
    </location>
    <ligand>
        <name>substrate</name>
    </ligand>
</feature>
<comment type="pathway">
    <text evidence="9">Lipid metabolism; fatty acid biosynthesis.</text>
</comment>
<dbReference type="GO" id="GO:0004318">
    <property type="term" value="F:enoyl-[acyl-carrier-protein] reductase (NADH) activity"/>
    <property type="evidence" value="ECO:0007669"/>
    <property type="project" value="UniProtKB-UniRule"/>
</dbReference>
<evidence type="ECO:0000259" key="12">
    <source>
        <dbReference type="Pfam" id="PF12242"/>
    </source>
</evidence>
<keyword evidence="5 9" id="KW-0520">NAD</keyword>
<dbReference type="GO" id="GO:0006633">
    <property type="term" value="P:fatty acid biosynthetic process"/>
    <property type="evidence" value="ECO:0007669"/>
    <property type="project" value="UniProtKB-UniRule"/>
</dbReference>
<dbReference type="Pfam" id="PF12242">
    <property type="entry name" value="Eno-Rase_NADH_b"/>
    <property type="match status" value="1"/>
</dbReference>
<dbReference type="HAMAP" id="MF_01838">
    <property type="entry name" value="FabV_reductase"/>
    <property type="match status" value="1"/>
</dbReference>
<evidence type="ECO:0000256" key="2">
    <source>
        <dbReference type="ARBA" id="ARBA00022516"/>
    </source>
</evidence>
<evidence type="ECO:0000256" key="4">
    <source>
        <dbReference type="ARBA" id="ARBA00023002"/>
    </source>
</evidence>
<evidence type="ECO:0000256" key="1">
    <source>
        <dbReference type="ARBA" id="ARBA00011245"/>
    </source>
</evidence>
<feature type="binding site" evidence="9">
    <location>
        <begin position="275"/>
        <end position="277"/>
    </location>
    <ligand>
        <name>NAD(+)</name>
        <dbReference type="ChEBI" id="CHEBI:57540"/>
    </ligand>
</feature>
<evidence type="ECO:0000256" key="5">
    <source>
        <dbReference type="ARBA" id="ARBA00023027"/>
    </source>
</evidence>
<protein>
    <recommendedName>
        <fullName evidence="9">Enoyl-[acyl-carrier-protein] reductase [NADH]</fullName>
        <shortName evidence="9">ENR</shortName>
        <ecNumber evidence="9">1.3.1.9</ecNumber>
    </recommendedName>
</protein>
<dbReference type="NCBIfam" id="NF043048">
    <property type="entry name" value="EnoyACPredFabV"/>
    <property type="match status" value="1"/>
</dbReference>
<keyword evidence="4 9" id="KW-0560">Oxidoreductase</keyword>
<dbReference type="InterPro" id="IPR010758">
    <property type="entry name" value="Trans-2-enoyl-CoA_reductase"/>
</dbReference>
<evidence type="ECO:0000259" key="11">
    <source>
        <dbReference type="Pfam" id="PF12241"/>
    </source>
</evidence>
<evidence type="ECO:0000256" key="8">
    <source>
        <dbReference type="ARBA" id="ARBA00048302"/>
    </source>
</evidence>
<comment type="catalytic activity">
    <reaction evidence="9">
        <text>a 2,3-saturated acyl-[ACP] + NAD(+) = a (2E)-enoyl-[ACP] + NADH + H(+)</text>
        <dbReference type="Rhea" id="RHEA:10240"/>
        <dbReference type="Rhea" id="RHEA-COMP:9925"/>
        <dbReference type="Rhea" id="RHEA-COMP:9926"/>
        <dbReference type="ChEBI" id="CHEBI:15378"/>
        <dbReference type="ChEBI" id="CHEBI:57540"/>
        <dbReference type="ChEBI" id="CHEBI:57945"/>
        <dbReference type="ChEBI" id="CHEBI:78784"/>
        <dbReference type="ChEBI" id="CHEBI:78785"/>
        <dbReference type="EC" id="1.3.1.9"/>
    </reaction>
</comment>
<dbReference type="GO" id="GO:0051287">
    <property type="term" value="F:NAD binding"/>
    <property type="evidence" value="ECO:0007669"/>
    <property type="project" value="UniProtKB-UniRule"/>
</dbReference>
<feature type="binding site" evidence="9">
    <location>
        <position position="246"/>
    </location>
    <ligand>
        <name>NAD(+)</name>
        <dbReference type="ChEBI" id="CHEBI:57540"/>
    </ligand>
</feature>
<comment type="catalytic activity">
    <reaction evidence="8">
        <text>a 2,3-saturated acyl-CoA + NAD(+) = a (2E)-enoyl-CoA + NADH + H(+)</text>
        <dbReference type="Rhea" id="RHEA:18177"/>
        <dbReference type="ChEBI" id="CHEBI:15378"/>
        <dbReference type="ChEBI" id="CHEBI:57540"/>
        <dbReference type="ChEBI" id="CHEBI:57945"/>
        <dbReference type="ChEBI" id="CHEBI:58856"/>
        <dbReference type="ChEBI" id="CHEBI:65111"/>
        <dbReference type="EC" id="1.3.1.44"/>
    </reaction>
</comment>
<feature type="domain" description="Enoyl reductase FAD binding" evidence="10">
    <location>
        <begin position="327"/>
        <end position="380"/>
    </location>
</feature>
<feature type="binding site" evidence="9">
    <location>
        <begin position="141"/>
        <end position="142"/>
    </location>
    <ligand>
        <name>NAD(+)</name>
        <dbReference type="ChEBI" id="CHEBI:57540"/>
    </ligand>
</feature>
<accession>A0A9D1NM56</accession>
<comment type="subunit">
    <text evidence="1 9">Monomer.</text>
</comment>
<feature type="active site" description="Proton donor" evidence="9">
    <location>
        <position position="237"/>
    </location>
</feature>
<dbReference type="InterPro" id="IPR024906">
    <property type="entry name" value="Eno_Rdtase_FAD-bd_dom"/>
</dbReference>
<proteinExistence type="inferred from homology"/>